<dbReference type="InterPro" id="IPR050960">
    <property type="entry name" value="AB_hydrolase_4_sf"/>
</dbReference>
<feature type="active site" description="Charge relay system" evidence="2">
    <location>
        <position position="94"/>
    </location>
</feature>
<organism evidence="4 5">
    <name type="scientific">Fragilariopsis cylindrus CCMP1102</name>
    <dbReference type="NCBI Taxonomy" id="635003"/>
    <lineage>
        <taxon>Eukaryota</taxon>
        <taxon>Sar</taxon>
        <taxon>Stramenopiles</taxon>
        <taxon>Ochrophyta</taxon>
        <taxon>Bacillariophyta</taxon>
        <taxon>Bacillariophyceae</taxon>
        <taxon>Bacillariophycidae</taxon>
        <taxon>Bacillariales</taxon>
        <taxon>Bacillariaceae</taxon>
        <taxon>Fragilariopsis</taxon>
    </lineage>
</organism>
<dbReference type="PANTHER" id="PTHR10794:SF63">
    <property type="entry name" value="ALPHA_BETA HYDROLASE 1, ISOFORM A"/>
    <property type="match status" value="1"/>
</dbReference>
<dbReference type="EMBL" id="KV784353">
    <property type="protein sequence ID" value="OEU21800.1"/>
    <property type="molecule type" value="Genomic_DNA"/>
</dbReference>
<feature type="non-terminal residue" evidence="4">
    <location>
        <position position="275"/>
    </location>
</feature>
<feature type="active site" description="Charge relay system" evidence="2">
    <location>
        <position position="232"/>
    </location>
</feature>
<keyword evidence="5" id="KW-1185">Reference proteome</keyword>
<dbReference type="Proteomes" id="UP000095751">
    <property type="component" value="Unassembled WGS sequence"/>
</dbReference>
<proteinExistence type="inferred from homology"/>
<gene>
    <name evidence="4" type="ORF">FRACYDRAFT_159582</name>
</gene>
<dbReference type="PIRSF" id="PIRSF005211">
    <property type="entry name" value="Ab_hydro_YheT"/>
    <property type="match status" value="1"/>
</dbReference>
<reference evidence="4 5" key="1">
    <citation type="submission" date="2016-09" db="EMBL/GenBank/DDBJ databases">
        <title>Extensive genetic diversity and differential bi-allelic expression allows diatom success in the polar Southern Ocean.</title>
        <authorList>
            <consortium name="DOE Joint Genome Institute"/>
            <person name="Mock T."/>
            <person name="Otillar R.P."/>
            <person name="Strauss J."/>
            <person name="Dupont C."/>
            <person name="Frickenhaus S."/>
            <person name="Maumus F."/>
            <person name="Mcmullan M."/>
            <person name="Sanges R."/>
            <person name="Schmutz J."/>
            <person name="Toseland A."/>
            <person name="Valas R."/>
            <person name="Veluchamy A."/>
            <person name="Ward B.J."/>
            <person name="Allen A."/>
            <person name="Barry K."/>
            <person name="Falciatore A."/>
            <person name="Ferrante M."/>
            <person name="Fortunato A.E."/>
            <person name="Gloeckner G."/>
            <person name="Gruber A."/>
            <person name="Hipkin R."/>
            <person name="Janech M."/>
            <person name="Kroth P."/>
            <person name="Leese F."/>
            <person name="Lindquist E."/>
            <person name="Lyon B.R."/>
            <person name="Martin J."/>
            <person name="Mayer C."/>
            <person name="Parker M."/>
            <person name="Quesneville H."/>
            <person name="Raymond J."/>
            <person name="Uhlig C."/>
            <person name="Valentin K.U."/>
            <person name="Worden A.Z."/>
            <person name="Armbrust E.V."/>
            <person name="Bowler C."/>
            <person name="Green B."/>
            <person name="Moulton V."/>
            <person name="Van Oosterhout C."/>
            <person name="Grigoriev I."/>
        </authorList>
    </citation>
    <scope>NUCLEOTIDE SEQUENCE [LARGE SCALE GENOMIC DNA]</scope>
    <source>
        <strain evidence="4 5">CCMP1102</strain>
    </source>
</reference>
<dbReference type="SUPFAM" id="SSF53474">
    <property type="entry name" value="alpha/beta-Hydrolases"/>
    <property type="match status" value="1"/>
</dbReference>
<evidence type="ECO:0000256" key="2">
    <source>
        <dbReference type="PIRSR" id="PIRSR005211-1"/>
    </source>
</evidence>
<dbReference type="PANTHER" id="PTHR10794">
    <property type="entry name" value="ABHYDROLASE DOMAIN-CONTAINING PROTEIN"/>
    <property type="match status" value="1"/>
</dbReference>
<evidence type="ECO:0000313" key="5">
    <source>
        <dbReference type="Proteomes" id="UP000095751"/>
    </source>
</evidence>
<dbReference type="InterPro" id="IPR012020">
    <property type="entry name" value="ABHD4"/>
</dbReference>
<dbReference type="GO" id="GO:0034338">
    <property type="term" value="F:short-chain carboxylesterase activity"/>
    <property type="evidence" value="ECO:0007669"/>
    <property type="project" value="TreeGrafter"/>
</dbReference>
<dbReference type="InParanoid" id="A0A1E7FUG7"/>
<dbReference type="InterPro" id="IPR029058">
    <property type="entry name" value="AB_hydrolase_fold"/>
</dbReference>
<sequence length="275" mass="29854">KPTFLVSHGLNGGSTEPYVLDLARRATKEGCTVAVMINRGLMKTPIKGYESFHGARTSDLGCTVDALNYALYGTSTGTTTTTKKKSKIIMVGFSMGGIIAANYTAKSKENSGIAGTLCFSGSICASKLLLKNCPPAQHSMKVWQPSLAWGLKATIIKPLMPKFAQRNITMAQVENVYTVIDIDTDLVCKYHGYSSVHDYYEDNSAGGLGDTKGMNRLMGTKVPLLAVHAIDDPISLYEVTLHNEISKTDNVMLLSTKHGGHIGWPTGWFPSKNRW</sequence>
<evidence type="ECO:0000256" key="1">
    <source>
        <dbReference type="ARBA" id="ARBA00010884"/>
    </source>
</evidence>
<feature type="domain" description="AB hydrolase-1" evidence="3">
    <location>
        <begin position="2"/>
        <end position="110"/>
    </location>
</feature>
<dbReference type="GO" id="GO:0047372">
    <property type="term" value="F:monoacylglycerol lipase activity"/>
    <property type="evidence" value="ECO:0007669"/>
    <property type="project" value="TreeGrafter"/>
</dbReference>
<dbReference type="Pfam" id="PF00561">
    <property type="entry name" value="Abhydrolase_1"/>
    <property type="match status" value="1"/>
</dbReference>
<accession>A0A1E7FUG7</accession>
<dbReference type="AlphaFoldDB" id="A0A1E7FUG7"/>
<dbReference type="InterPro" id="IPR000073">
    <property type="entry name" value="AB_hydrolase_1"/>
</dbReference>
<dbReference type="KEGG" id="fcy:FRACYDRAFT_159582"/>
<evidence type="ECO:0000259" key="3">
    <source>
        <dbReference type="Pfam" id="PF00561"/>
    </source>
</evidence>
<dbReference type="OrthoDB" id="247542at2759"/>
<feature type="active site" description="Charge relay system" evidence="2">
    <location>
        <position position="261"/>
    </location>
</feature>
<dbReference type="Gene3D" id="3.40.50.1820">
    <property type="entry name" value="alpha/beta hydrolase"/>
    <property type="match status" value="1"/>
</dbReference>
<comment type="similarity">
    <text evidence="1">Belongs to the AB hydrolase superfamily. AB hydrolase 4 family.</text>
</comment>
<protein>
    <recommendedName>
        <fullName evidence="3">AB hydrolase-1 domain-containing protein</fullName>
    </recommendedName>
</protein>
<name>A0A1E7FUG7_9STRA</name>
<feature type="non-terminal residue" evidence="4">
    <location>
        <position position="1"/>
    </location>
</feature>
<evidence type="ECO:0000313" key="4">
    <source>
        <dbReference type="EMBL" id="OEU21800.1"/>
    </source>
</evidence>